<dbReference type="CDD" id="cd02947">
    <property type="entry name" value="TRX_family"/>
    <property type="match status" value="1"/>
</dbReference>
<sequence>MKEILMMKLESCPYCHQALDMMEELKREQPEYKNIPVKMVNEDEDTELSESLDYWYVPTFYVDGKKLHEGVPTKEKIKKVFEGALKE</sequence>
<reference evidence="2" key="1">
    <citation type="submission" date="2019-11" db="EMBL/GenBank/DDBJ databases">
        <authorList>
            <person name="Feng L."/>
        </authorList>
    </citation>
    <scope>NUCLEOTIDE SEQUENCE</scope>
    <source>
        <strain evidence="2">AcaccaeLFYP115</strain>
    </source>
</reference>
<evidence type="ECO:0000313" key="2">
    <source>
        <dbReference type="EMBL" id="VYS93858.1"/>
    </source>
</evidence>
<name>A0A6N2SMU5_9FIRM</name>
<dbReference type="InterPro" id="IPR036249">
    <property type="entry name" value="Thioredoxin-like_sf"/>
</dbReference>
<evidence type="ECO:0000259" key="1">
    <source>
        <dbReference type="Pfam" id="PF13192"/>
    </source>
</evidence>
<organism evidence="2">
    <name type="scientific">Anaerostipes caccae</name>
    <dbReference type="NCBI Taxonomy" id="105841"/>
    <lineage>
        <taxon>Bacteria</taxon>
        <taxon>Bacillati</taxon>
        <taxon>Bacillota</taxon>
        <taxon>Clostridia</taxon>
        <taxon>Lachnospirales</taxon>
        <taxon>Lachnospiraceae</taxon>
        <taxon>Anaerostipes</taxon>
    </lineage>
</organism>
<dbReference type="Pfam" id="PF13192">
    <property type="entry name" value="Thioredoxin_3"/>
    <property type="match status" value="1"/>
</dbReference>
<dbReference type="EMBL" id="CACRSQ010000003">
    <property type="protein sequence ID" value="VYS93858.1"/>
    <property type="molecule type" value="Genomic_DNA"/>
</dbReference>
<dbReference type="InterPro" id="IPR012336">
    <property type="entry name" value="Thioredoxin-like_fold"/>
</dbReference>
<dbReference type="SUPFAM" id="SSF52833">
    <property type="entry name" value="Thioredoxin-like"/>
    <property type="match status" value="1"/>
</dbReference>
<accession>A0A6N2SMU5</accession>
<dbReference type="Gene3D" id="3.40.30.10">
    <property type="entry name" value="Glutaredoxin"/>
    <property type="match status" value="1"/>
</dbReference>
<proteinExistence type="predicted"/>
<dbReference type="RefSeq" id="WP_006566628.1">
    <property type="nucleotide sequence ID" value="NZ_BAABZP010000001.1"/>
</dbReference>
<gene>
    <name evidence="2" type="ORF">ACLFYP115_01008</name>
</gene>
<dbReference type="PROSITE" id="PS51354">
    <property type="entry name" value="GLUTAREDOXIN_2"/>
    <property type="match status" value="1"/>
</dbReference>
<feature type="domain" description="Thioredoxin-like fold" evidence="1">
    <location>
        <begin position="10"/>
        <end position="81"/>
    </location>
</feature>
<dbReference type="AlphaFoldDB" id="A0A6N2SMU5"/>
<protein>
    <recommendedName>
        <fullName evidence="1">Thioredoxin-like fold domain-containing protein</fullName>
    </recommendedName>
</protein>